<dbReference type="AlphaFoldDB" id="A0A380WCZ0"/>
<organism evidence="1 2">
    <name type="scientific">Afipia felis</name>
    <name type="common">Cat scratch disease bacillus</name>
    <dbReference type="NCBI Taxonomy" id="1035"/>
    <lineage>
        <taxon>Bacteria</taxon>
        <taxon>Pseudomonadati</taxon>
        <taxon>Pseudomonadota</taxon>
        <taxon>Alphaproteobacteria</taxon>
        <taxon>Hyphomicrobiales</taxon>
        <taxon>Nitrobacteraceae</taxon>
        <taxon>Afipia</taxon>
    </lineage>
</organism>
<evidence type="ECO:0000313" key="2">
    <source>
        <dbReference type="Proteomes" id="UP000254343"/>
    </source>
</evidence>
<reference evidence="1 2" key="1">
    <citation type="submission" date="2018-06" db="EMBL/GenBank/DDBJ databases">
        <authorList>
            <consortium name="Pathogen Informatics"/>
            <person name="Doyle S."/>
        </authorList>
    </citation>
    <scope>NUCLEOTIDE SEQUENCE [LARGE SCALE GENOMIC DNA]</scope>
    <source>
        <strain evidence="1 2">NCTC12722</strain>
    </source>
</reference>
<name>A0A380WCZ0_AFIFE</name>
<accession>A0A380WCZ0</accession>
<evidence type="ECO:0000313" key="1">
    <source>
        <dbReference type="EMBL" id="SUU86529.1"/>
    </source>
</evidence>
<proteinExistence type="predicted"/>
<gene>
    <name evidence="1" type="ORF">NCTC12722_03757</name>
</gene>
<protein>
    <submittedName>
        <fullName evidence="1">Uncharacterized protein</fullName>
    </submittedName>
</protein>
<sequence>MGAVMAAGTEIEESTAVGMSDVIAAGLTRGIVAFGDCTVISAVTAVMSSRINQERCYQA</sequence>
<dbReference type="EMBL" id="UIGB01000001">
    <property type="protein sequence ID" value="SUU86529.1"/>
    <property type="molecule type" value="Genomic_DNA"/>
</dbReference>
<dbReference type="Proteomes" id="UP000254343">
    <property type="component" value="Unassembled WGS sequence"/>
</dbReference>